<proteinExistence type="predicted"/>
<feature type="region of interest" description="Disordered" evidence="1">
    <location>
        <begin position="358"/>
        <end position="422"/>
    </location>
</feature>
<evidence type="ECO:0000313" key="4">
    <source>
        <dbReference type="Proteomes" id="UP000594468"/>
    </source>
</evidence>
<feature type="compositionally biased region" description="Gly residues" evidence="1">
    <location>
        <begin position="404"/>
        <end position="422"/>
    </location>
</feature>
<dbReference type="KEGG" id="pmet:G4Y79_20445"/>
<dbReference type="EMBL" id="CP062983">
    <property type="protein sequence ID" value="QPC82033.1"/>
    <property type="molecule type" value="Genomic_DNA"/>
</dbReference>
<gene>
    <name evidence="3" type="ORF">G4Y79_20445</name>
</gene>
<dbReference type="Proteomes" id="UP000594468">
    <property type="component" value="Chromosome"/>
</dbReference>
<evidence type="ECO:0000256" key="1">
    <source>
        <dbReference type="SAM" id="MobiDB-lite"/>
    </source>
</evidence>
<organism evidence="3 4">
    <name type="scientific">Phototrophicus methaneseepsis</name>
    <dbReference type="NCBI Taxonomy" id="2710758"/>
    <lineage>
        <taxon>Bacteria</taxon>
        <taxon>Bacillati</taxon>
        <taxon>Chloroflexota</taxon>
        <taxon>Candidatus Thermofontia</taxon>
        <taxon>Phototrophicales</taxon>
        <taxon>Phototrophicaceae</taxon>
        <taxon>Phototrophicus</taxon>
    </lineage>
</organism>
<dbReference type="RefSeq" id="WP_195170103.1">
    <property type="nucleotide sequence ID" value="NZ_CP062983.1"/>
</dbReference>
<name>A0A7S8IEP9_9CHLR</name>
<accession>A0A7S8IEP9</accession>
<dbReference type="AlphaFoldDB" id="A0A7S8IEP9"/>
<keyword evidence="2" id="KW-0732">Signal</keyword>
<keyword evidence="4" id="KW-1185">Reference proteome</keyword>
<protein>
    <submittedName>
        <fullName evidence="3">Carbohydrate-binding domain-containing protein</fullName>
    </submittedName>
</protein>
<sequence>MKAVRITAMLLGVMMLLTIATAVFAQETTYTADTTISLSDDAISVEGNGASVEGHIVTITSAGTYSISGTLADGQVTVDSEDEAAVVLILNGVDISSTTSAPINIANAEEVVLVLADGTENFVSDASTYVYENEEDDEPNAAVFSDDDMTITGSGSLTVEANFNDGIASKDSLTITGGTLNVTSVDDGIRGKDSLVIDGATITITSEGDALKSDEDEDAELGYITIESGTFNITAGGDGIQAETDLTINDGTFNISTAGGSTATIDEDLSAKGIKAGAILTINGGTFDIDTGDDAVHANDTVIVNNGTFNIATGDDALHADLTLEINGGDINITRSYEGIESSVITFNAGNIHVVSSDDGVNASGGDTETTEGTAQATPEDMGTPPENNGEFTGTPPEGAQDRGPGGNRFPGGNGNGGFPGGGFGEDGDNYIYFNGGTIVIDAEGDGIDANGSIEMSGGVVIVNGPTMSMNGALDYNVSFNITGGTLVAVGSNGMAQAPSQSSTQYVMMVNLDASQPEGTLLHIESSDGESILTFAPTKAYQSIVVSSPDIEEGATYTIYTGGSADGTATDGLYTESSYIGGIQSTSLTVSGIVTQIGNGGGRGPR</sequence>
<dbReference type="InterPro" id="IPR025584">
    <property type="entry name" value="Cthe_2159"/>
</dbReference>
<feature type="signal peptide" evidence="2">
    <location>
        <begin position="1"/>
        <end position="25"/>
    </location>
</feature>
<evidence type="ECO:0000313" key="3">
    <source>
        <dbReference type="EMBL" id="QPC82033.1"/>
    </source>
</evidence>
<feature type="compositionally biased region" description="Polar residues" evidence="1">
    <location>
        <begin position="365"/>
        <end position="377"/>
    </location>
</feature>
<evidence type="ECO:0000256" key="2">
    <source>
        <dbReference type="SAM" id="SignalP"/>
    </source>
</evidence>
<dbReference type="Pfam" id="PF14262">
    <property type="entry name" value="Cthe_2159"/>
    <property type="match status" value="1"/>
</dbReference>
<reference evidence="3 4" key="1">
    <citation type="submission" date="2020-02" db="EMBL/GenBank/DDBJ databases">
        <authorList>
            <person name="Zheng R.K."/>
            <person name="Sun C.M."/>
        </authorList>
    </citation>
    <scope>NUCLEOTIDE SEQUENCE [LARGE SCALE GENOMIC DNA]</scope>
    <source>
        <strain evidence="4">rifampicinis</strain>
    </source>
</reference>
<feature type="chain" id="PRO_5032518011" evidence="2">
    <location>
        <begin position="26"/>
        <end position="606"/>
    </location>
</feature>